<feature type="transmembrane region" description="Helical" evidence="1">
    <location>
        <begin position="97"/>
        <end position="125"/>
    </location>
</feature>
<feature type="transmembrane region" description="Helical" evidence="1">
    <location>
        <begin position="51"/>
        <end position="76"/>
    </location>
</feature>
<sequence length="244" mass="27098">MERLPLALLIQQALQRYRQHFPDLMRVLALPMLAHAVILFAWYPITQQDRVMVFLSGLAHALLMTLAAISCHRIILLGPESVPRLGASGTTSRDWRFIATAIALFIMVNLLLQPPAFAVFIPLALFAPEFAPPGSDMAMAVARLAALPAVYVVSRYAICLPAAAVDRPLAPKQAWQLTRGNGWRLLLLVGISPWVLHFMQRSFTSVFSANVDYVVAENLLFWLLLPLEIALLSLCYQRLSKAVA</sequence>
<dbReference type="Proteomes" id="UP000661077">
    <property type="component" value="Unassembled WGS sequence"/>
</dbReference>
<protein>
    <submittedName>
        <fullName evidence="2">Uncharacterized protein</fullName>
    </submittedName>
</protein>
<keyword evidence="1" id="KW-1133">Transmembrane helix</keyword>
<keyword evidence="1" id="KW-0812">Transmembrane</keyword>
<feature type="transmembrane region" description="Helical" evidence="1">
    <location>
        <begin position="219"/>
        <end position="236"/>
    </location>
</feature>
<evidence type="ECO:0000256" key="1">
    <source>
        <dbReference type="SAM" id="Phobius"/>
    </source>
</evidence>
<keyword evidence="3" id="KW-1185">Reference proteome</keyword>
<proteinExistence type="predicted"/>
<keyword evidence="1" id="KW-0472">Membrane</keyword>
<organism evidence="2 3">
    <name type="scientific">Steroidobacter gossypii</name>
    <dbReference type="NCBI Taxonomy" id="2805490"/>
    <lineage>
        <taxon>Bacteria</taxon>
        <taxon>Pseudomonadati</taxon>
        <taxon>Pseudomonadota</taxon>
        <taxon>Gammaproteobacteria</taxon>
        <taxon>Steroidobacterales</taxon>
        <taxon>Steroidobacteraceae</taxon>
        <taxon>Steroidobacter</taxon>
    </lineage>
</organism>
<dbReference type="RefSeq" id="WP_203165338.1">
    <property type="nucleotide sequence ID" value="NZ_JAEVLS010000001.1"/>
</dbReference>
<dbReference type="EMBL" id="JAEVLS010000001">
    <property type="protein sequence ID" value="MBM0103361.1"/>
    <property type="molecule type" value="Genomic_DNA"/>
</dbReference>
<comment type="caution">
    <text evidence="2">The sequence shown here is derived from an EMBL/GenBank/DDBJ whole genome shotgun (WGS) entry which is preliminary data.</text>
</comment>
<feature type="transmembrane region" description="Helical" evidence="1">
    <location>
        <begin position="24"/>
        <end position="45"/>
    </location>
</feature>
<evidence type="ECO:0000313" key="3">
    <source>
        <dbReference type="Proteomes" id="UP000661077"/>
    </source>
</evidence>
<reference evidence="2 3" key="1">
    <citation type="journal article" date="2021" name="Int. J. Syst. Evol. Microbiol.">
        <title>Steroidobacter gossypii sp. nov., isolated from soil of cotton cropping field.</title>
        <authorList>
            <person name="Huang R."/>
            <person name="Yang S."/>
            <person name="Zhen C."/>
            <person name="Liu W."/>
        </authorList>
    </citation>
    <scope>NUCLEOTIDE SEQUENCE [LARGE SCALE GENOMIC DNA]</scope>
    <source>
        <strain evidence="2 3">S1-65</strain>
    </source>
</reference>
<feature type="transmembrane region" description="Helical" evidence="1">
    <location>
        <begin position="181"/>
        <end position="199"/>
    </location>
</feature>
<name>A0ABS1WQW3_9GAMM</name>
<evidence type="ECO:0000313" key="2">
    <source>
        <dbReference type="EMBL" id="MBM0103361.1"/>
    </source>
</evidence>
<gene>
    <name evidence="2" type="ORF">JM946_01330</name>
</gene>
<accession>A0ABS1WQW3</accession>
<feature type="transmembrane region" description="Helical" evidence="1">
    <location>
        <begin position="137"/>
        <end position="160"/>
    </location>
</feature>